<dbReference type="Proteomes" id="UP001162992">
    <property type="component" value="Chromosome 23"/>
</dbReference>
<organism evidence="1 2">
    <name type="scientific">Diphasiastrum complanatum</name>
    <name type="common">Issler's clubmoss</name>
    <name type="synonym">Lycopodium complanatum</name>
    <dbReference type="NCBI Taxonomy" id="34168"/>
    <lineage>
        <taxon>Eukaryota</taxon>
        <taxon>Viridiplantae</taxon>
        <taxon>Streptophyta</taxon>
        <taxon>Embryophyta</taxon>
        <taxon>Tracheophyta</taxon>
        <taxon>Lycopodiopsida</taxon>
        <taxon>Lycopodiales</taxon>
        <taxon>Lycopodiaceae</taxon>
        <taxon>Lycopodioideae</taxon>
        <taxon>Diphasiastrum</taxon>
    </lineage>
</organism>
<reference evidence="2" key="1">
    <citation type="journal article" date="2024" name="Proc. Natl. Acad. Sci. U.S.A.">
        <title>Extraordinary preservation of gene collinearity over three hundred million years revealed in homosporous lycophytes.</title>
        <authorList>
            <person name="Li C."/>
            <person name="Wickell D."/>
            <person name="Kuo L.Y."/>
            <person name="Chen X."/>
            <person name="Nie B."/>
            <person name="Liao X."/>
            <person name="Peng D."/>
            <person name="Ji J."/>
            <person name="Jenkins J."/>
            <person name="Williams M."/>
            <person name="Shu S."/>
            <person name="Plott C."/>
            <person name="Barry K."/>
            <person name="Rajasekar S."/>
            <person name="Grimwood J."/>
            <person name="Han X."/>
            <person name="Sun S."/>
            <person name="Hou Z."/>
            <person name="He W."/>
            <person name="Dai G."/>
            <person name="Sun C."/>
            <person name="Schmutz J."/>
            <person name="Leebens-Mack J.H."/>
            <person name="Li F.W."/>
            <person name="Wang L."/>
        </authorList>
    </citation>
    <scope>NUCLEOTIDE SEQUENCE [LARGE SCALE GENOMIC DNA]</scope>
    <source>
        <strain evidence="2">cv. PW_Plant_1</strain>
    </source>
</reference>
<keyword evidence="2" id="KW-1185">Reference proteome</keyword>
<comment type="caution">
    <text evidence="1">The sequence shown here is derived from an EMBL/GenBank/DDBJ whole genome shotgun (WGS) entry which is preliminary data.</text>
</comment>
<accession>A0ACC2A7P4</accession>
<evidence type="ECO:0000313" key="1">
    <source>
        <dbReference type="EMBL" id="KAJ7513530.1"/>
    </source>
</evidence>
<evidence type="ECO:0000313" key="2">
    <source>
        <dbReference type="Proteomes" id="UP001162992"/>
    </source>
</evidence>
<name>A0ACC2A7P4_DIPCM</name>
<dbReference type="EMBL" id="CM055114">
    <property type="protein sequence ID" value="KAJ7513530.1"/>
    <property type="molecule type" value="Genomic_DNA"/>
</dbReference>
<gene>
    <name evidence="1" type="ORF">O6H91_23G003200</name>
</gene>
<protein>
    <submittedName>
        <fullName evidence="1">Uncharacterized protein</fullName>
    </submittedName>
</protein>
<sequence>MGSTGELMTSFLPNGVPSIQNVFVPNGHQTAAPNSVPANGNSFFQSSYPPNVDPSMGKNYMPNAHQHSNVAPSGNPNTGNYVSFTNGSAPTFGNSFAANAFPVNSAVQTPHTVLQDSYAPHGAPLAGGNAVQIQNSVQVQQNYTNYGAPLLGGSGVPVANPTASIGFVSNGAPPIGNSVVPNGNSMVDSSGNLPNGGFTASNNYGPNVQPNYAPDVQPIVGNNCMPYGDPNTWNNVVQNTDQTVAMWPQTNWNSTVQNTDQTVGNWPQTNRLQEGQSYSQPSANAGVDPMTLQLEWEAYQAILNQEKDKNIPDNQGLKDLTFSEGYKATPCTNFFSTSGCAHGENCHFTHYVPGGINTLGFTGPVNGVRSRNGVSNAAGIQANSVPSGPVSGYKTRLCTRYASLEGCKFGDKCHFAHGESELRVPSTYLNGQQGGQAGQVEKPPVVHANTSTSFANQPMGTTTIYYGEPSPPGVTATVMIGATSFTKLAIDAAYVGAVIGKAGSNIKQINKATGCKVSIREHVSNPNMRNVEMEGTLEQIEKASEMVRQLLQQKDAGAPRANMVDAHNFKTRLCENFNAGSCSYGDRCHFAHGAHELRTASR</sequence>
<proteinExistence type="predicted"/>